<dbReference type="RefSeq" id="XP_009524940.1">
    <property type="nucleotide sequence ID" value="XM_009526645.1"/>
</dbReference>
<dbReference type="Proteomes" id="UP000002640">
    <property type="component" value="Unassembled WGS sequence"/>
</dbReference>
<evidence type="ECO:0000256" key="2">
    <source>
        <dbReference type="ARBA" id="ARBA00009544"/>
    </source>
</evidence>
<comment type="function">
    <text evidence="6">Induces local and distal defense responses (incompatible hypersensitive reaction) in plants from the solanaceae and cruciferae families. Elicits leaf necrosis and causes the accumulation of pathogenesis-related proteins. Might interact with the lipidic molecules of the plasma membrane.</text>
</comment>
<comment type="similarity">
    <text evidence="2 6">Belongs to the elicitin family.</text>
</comment>
<reference evidence="8 9" key="1">
    <citation type="journal article" date="2006" name="Science">
        <title>Phytophthora genome sequences uncover evolutionary origins and mechanisms of pathogenesis.</title>
        <authorList>
            <person name="Tyler B.M."/>
            <person name="Tripathy S."/>
            <person name="Zhang X."/>
            <person name="Dehal P."/>
            <person name="Jiang R.H."/>
            <person name="Aerts A."/>
            <person name="Arredondo F.D."/>
            <person name="Baxter L."/>
            <person name="Bensasson D."/>
            <person name="Beynon J.L."/>
            <person name="Chapman J."/>
            <person name="Damasceno C.M."/>
            <person name="Dorrance A.E."/>
            <person name="Dou D."/>
            <person name="Dickerman A.W."/>
            <person name="Dubchak I.L."/>
            <person name="Garbelotto M."/>
            <person name="Gijzen M."/>
            <person name="Gordon S.G."/>
            <person name="Govers F."/>
            <person name="Grunwald N.J."/>
            <person name="Huang W."/>
            <person name="Ivors K.L."/>
            <person name="Jones R.W."/>
            <person name="Kamoun S."/>
            <person name="Krampis K."/>
            <person name="Lamour K.H."/>
            <person name="Lee M.K."/>
            <person name="McDonald W.H."/>
            <person name="Medina M."/>
            <person name="Meijer H.J."/>
            <person name="Nordberg E.K."/>
            <person name="Maclean D.J."/>
            <person name="Ospina-Giraldo M.D."/>
            <person name="Morris P.F."/>
            <person name="Phuntumart V."/>
            <person name="Putnam N.H."/>
            <person name="Rash S."/>
            <person name="Rose J.K."/>
            <person name="Sakihama Y."/>
            <person name="Salamov A.A."/>
            <person name="Savidor A."/>
            <person name="Scheuring C.F."/>
            <person name="Smith B.M."/>
            <person name="Sobral B.W."/>
            <person name="Terry A."/>
            <person name="Torto-Alalibo T.A."/>
            <person name="Win J."/>
            <person name="Xu Z."/>
            <person name="Zhang H."/>
            <person name="Grigoriev I.V."/>
            <person name="Rokhsar D.S."/>
            <person name="Boore J.L."/>
        </authorList>
    </citation>
    <scope>NUCLEOTIDE SEQUENCE [LARGE SCALE GENOMIC DNA]</scope>
    <source>
        <strain evidence="8 9">P6497</strain>
    </source>
</reference>
<dbReference type="SMART" id="SM01187">
    <property type="entry name" value="Elicitin"/>
    <property type="match status" value="1"/>
</dbReference>
<dbReference type="AlphaFoldDB" id="G4Z429"/>
<dbReference type="InterPro" id="IPR036470">
    <property type="entry name" value="Elicitin_sf"/>
</dbReference>
<dbReference type="GO" id="GO:0005576">
    <property type="term" value="C:extracellular region"/>
    <property type="evidence" value="ECO:0007669"/>
    <property type="project" value="UniProtKB-SubCell"/>
</dbReference>
<gene>
    <name evidence="8" type="primary">SOL11E</name>
    <name evidence="8" type="ORF">PHYSODRAFT_494949</name>
</gene>
<keyword evidence="3 6" id="KW-0964">Secreted</keyword>
<proteinExistence type="inferred from homology"/>
<evidence type="ECO:0000256" key="6">
    <source>
        <dbReference type="RuleBase" id="RU368111"/>
    </source>
</evidence>
<evidence type="ECO:0000313" key="9">
    <source>
        <dbReference type="Proteomes" id="UP000002640"/>
    </source>
</evidence>
<dbReference type="Pfam" id="PF00964">
    <property type="entry name" value="Elicitin"/>
    <property type="match status" value="1"/>
</dbReference>
<keyword evidence="5 6" id="KW-1015">Disulfide bond</keyword>
<comment type="subcellular location">
    <subcellularLocation>
        <location evidence="1 6">Secreted</location>
    </subcellularLocation>
</comment>
<dbReference type="InParanoid" id="G4Z429"/>
<evidence type="ECO:0000256" key="3">
    <source>
        <dbReference type="ARBA" id="ARBA00022525"/>
    </source>
</evidence>
<dbReference type="GO" id="GO:0052040">
    <property type="term" value="P:symbiont-mediated perturbation of host programmed cell death"/>
    <property type="evidence" value="ECO:0007669"/>
    <property type="project" value="UniProtKB-UniRule"/>
</dbReference>
<feature type="chain" id="PRO_5003471867" description="Elicitin" evidence="7">
    <location>
        <begin position="18"/>
        <end position="135"/>
    </location>
</feature>
<organism evidence="8 9">
    <name type="scientific">Phytophthora sojae (strain P6497)</name>
    <name type="common">Soybean stem and root rot agent</name>
    <name type="synonym">Phytophthora megasperma f. sp. glycines</name>
    <dbReference type="NCBI Taxonomy" id="1094619"/>
    <lineage>
        <taxon>Eukaryota</taxon>
        <taxon>Sar</taxon>
        <taxon>Stramenopiles</taxon>
        <taxon>Oomycota</taxon>
        <taxon>Peronosporomycetes</taxon>
        <taxon>Peronosporales</taxon>
        <taxon>Peronosporaceae</taxon>
        <taxon>Phytophthora</taxon>
    </lineage>
</organism>
<dbReference type="KEGG" id="psoj:PHYSODRAFT_494949"/>
<dbReference type="SUPFAM" id="SSF48647">
    <property type="entry name" value="Fungal elicitin"/>
    <property type="match status" value="1"/>
</dbReference>
<keyword evidence="7" id="KW-0732">Signal</keyword>
<keyword evidence="4 6" id="KW-0928">Hypersensitive response elicitation</keyword>
<feature type="signal peptide" evidence="7">
    <location>
        <begin position="1"/>
        <end position="17"/>
    </location>
</feature>
<dbReference type="GeneID" id="20657129"/>
<protein>
    <recommendedName>
        <fullName evidence="6">Elicitin</fullName>
    </recommendedName>
</protein>
<name>G4Z429_PHYSP</name>
<evidence type="ECO:0000256" key="1">
    <source>
        <dbReference type="ARBA" id="ARBA00004613"/>
    </source>
</evidence>
<evidence type="ECO:0000256" key="5">
    <source>
        <dbReference type="ARBA" id="ARBA00023157"/>
    </source>
</evidence>
<accession>G4Z429</accession>
<keyword evidence="9" id="KW-1185">Reference proteome</keyword>
<sequence length="135" mass="14648">MRVTTAILISFAATVSAQELCDSSVSDPIVATLDNSALFSNCATAEIRVQTRVSSLFDVLQFTAKDLTIFCRASGCLSPVRDLVASIPPNCLIKYHGSNHNLSKEVTAIHDECMESNTAARKAAEDDMARYFLDI</sequence>
<dbReference type="EMBL" id="JH159153">
    <property type="protein sequence ID" value="EGZ22223.1"/>
    <property type="molecule type" value="Genomic_DNA"/>
</dbReference>
<dbReference type="InterPro" id="IPR002200">
    <property type="entry name" value="Elicitin"/>
</dbReference>
<dbReference type="OMA" id="KYHGSNH"/>
<evidence type="ECO:0000256" key="4">
    <source>
        <dbReference type="ARBA" id="ARBA00022978"/>
    </source>
</evidence>
<evidence type="ECO:0000256" key="7">
    <source>
        <dbReference type="SAM" id="SignalP"/>
    </source>
</evidence>
<evidence type="ECO:0000313" key="8">
    <source>
        <dbReference type="EMBL" id="EGZ22223.1"/>
    </source>
</evidence>